<dbReference type="RefSeq" id="WP_007063231.1">
    <property type="nucleotide sequence ID" value="NC_014565.1"/>
</dbReference>
<evidence type="ECO:0000256" key="2">
    <source>
        <dbReference type="ARBA" id="ARBA00008857"/>
    </source>
</evidence>
<dbReference type="PROSITE" id="PS51900">
    <property type="entry name" value="CB"/>
    <property type="match status" value="1"/>
</dbReference>
<evidence type="ECO:0000313" key="9">
    <source>
        <dbReference type="EMBL" id="ADO12131.1"/>
    </source>
</evidence>
<evidence type="ECO:0000259" key="8">
    <source>
        <dbReference type="PROSITE" id="PS51900"/>
    </source>
</evidence>
<feature type="domain" description="Tyr recombinase" evidence="7">
    <location>
        <begin position="122"/>
        <end position="293"/>
    </location>
</feature>
<gene>
    <name evidence="9" type="ORF">Ccar_4291</name>
    <name evidence="10" type="ORF">CcarbDRAFT_4346</name>
</gene>
<keyword evidence="11" id="KW-1185">Reference proteome</keyword>
<dbReference type="InterPro" id="IPR004107">
    <property type="entry name" value="Integrase_SAM-like_N"/>
</dbReference>
<reference evidence="9" key="2">
    <citation type="journal article" date="2010" name="PLoS ONE">
        <title>Genomic analysis of carbon monoxide utilization and butanol production by Clostridium carboxidivorans strain P7T.</title>
        <authorList>
            <person name="Bruant G."/>
            <person name="Levesque M.-J."/>
            <person name="Peter C."/>
            <person name="Guiot S.R."/>
            <person name="Masson L."/>
        </authorList>
    </citation>
    <scope>NUCLEOTIDE SEQUENCE</scope>
    <source>
        <strain evidence="9">P7</strain>
        <plasmid evidence="9">p19</plasmid>
    </source>
</reference>
<dbReference type="PANTHER" id="PTHR30349:SF41">
    <property type="entry name" value="INTEGRASE_RECOMBINASE PROTEIN MJ0367-RELATED"/>
    <property type="match status" value="1"/>
</dbReference>
<dbReference type="Pfam" id="PF02899">
    <property type="entry name" value="Phage_int_SAM_1"/>
    <property type="match status" value="1"/>
</dbReference>
<dbReference type="InterPro" id="IPR044068">
    <property type="entry name" value="CB"/>
</dbReference>
<dbReference type="InterPro" id="IPR011010">
    <property type="entry name" value="DNA_brk_join_enz"/>
</dbReference>
<dbReference type="EMBL" id="ACVI01000103">
    <property type="protein sequence ID" value="EET85189.1"/>
    <property type="molecule type" value="Genomic_DNA"/>
</dbReference>
<feature type="domain" description="Core-binding (CB)" evidence="8">
    <location>
        <begin position="23"/>
        <end position="107"/>
    </location>
</feature>
<dbReference type="PROSITE" id="PS51898">
    <property type="entry name" value="TYR_RECOMBINASE"/>
    <property type="match status" value="1"/>
</dbReference>
<dbReference type="GO" id="GO:0015074">
    <property type="term" value="P:DNA integration"/>
    <property type="evidence" value="ECO:0007669"/>
    <property type="project" value="UniProtKB-KW"/>
</dbReference>
<dbReference type="InterPro" id="IPR002104">
    <property type="entry name" value="Integrase_catalytic"/>
</dbReference>
<proteinExistence type="inferred from homology"/>
<dbReference type="GO" id="GO:0006310">
    <property type="term" value="P:DNA recombination"/>
    <property type="evidence" value="ECO:0007669"/>
    <property type="project" value="UniProtKB-KW"/>
</dbReference>
<evidence type="ECO:0000256" key="1">
    <source>
        <dbReference type="ARBA" id="ARBA00003283"/>
    </source>
</evidence>
<dbReference type="Proteomes" id="UP000004198">
    <property type="component" value="Unassembled WGS sequence"/>
</dbReference>
<dbReference type="InterPro" id="IPR013762">
    <property type="entry name" value="Integrase-like_cat_sf"/>
</dbReference>
<dbReference type="Gene3D" id="1.10.443.10">
    <property type="entry name" value="Intergrase catalytic core"/>
    <property type="match status" value="1"/>
</dbReference>
<reference evidence="10 11" key="1">
    <citation type="submission" date="2009-06" db="EMBL/GenBank/DDBJ databases">
        <title>The draft genome of Clostridium carboxidivorans P7.</title>
        <authorList>
            <consortium name="US DOE Joint Genome Institute (JGI-PGF)"/>
            <person name="Lucas S."/>
            <person name="Copeland A."/>
            <person name="Lapidus A."/>
            <person name="Glavina del Rio T."/>
            <person name="Tice H."/>
            <person name="Bruce D."/>
            <person name="Goodwin L."/>
            <person name="Pitluck S."/>
            <person name="Larimer F."/>
            <person name="Land M.L."/>
            <person name="Hauser L."/>
            <person name="Hemme C.L."/>
        </authorList>
    </citation>
    <scope>NUCLEOTIDE SEQUENCE [LARGE SCALE GENOMIC DNA]</scope>
    <source>
        <strain evidence="10 11">P7</strain>
    </source>
</reference>
<dbReference type="OrthoDB" id="184666at2"/>
<dbReference type="eggNOG" id="COG4974">
    <property type="taxonomic scope" value="Bacteria"/>
</dbReference>
<accession>C6PZX9</accession>
<dbReference type="PATRIC" id="fig|536227.13.peg.13"/>
<keyword evidence="9" id="KW-0614">Plasmid</keyword>
<dbReference type="Gene3D" id="1.10.150.130">
    <property type="match status" value="1"/>
</dbReference>
<evidence type="ECO:0000259" key="7">
    <source>
        <dbReference type="PROSITE" id="PS51898"/>
    </source>
</evidence>
<dbReference type="EMBL" id="HM590571">
    <property type="protein sequence ID" value="ADO12131.1"/>
    <property type="molecule type" value="Genomic_DNA"/>
</dbReference>
<evidence type="ECO:0000256" key="3">
    <source>
        <dbReference type="ARBA" id="ARBA00022908"/>
    </source>
</evidence>
<keyword evidence="3" id="KW-0229">DNA integration</keyword>
<evidence type="ECO:0000313" key="11">
    <source>
        <dbReference type="Proteomes" id="UP000004198"/>
    </source>
</evidence>
<evidence type="ECO:0000256" key="4">
    <source>
        <dbReference type="ARBA" id="ARBA00023125"/>
    </source>
</evidence>
<dbReference type="Pfam" id="PF00589">
    <property type="entry name" value="Phage_integrase"/>
    <property type="match status" value="1"/>
</dbReference>
<comment type="function">
    <text evidence="1">Site-specific tyrosine recombinase, which acts by catalyzing the cutting and rejoining of the recombining DNA molecules.</text>
</comment>
<evidence type="ECO:0000256" key="6">
    <source>
        <dbReference type="PROSITE-ProRule" id="PRU01248"/>
    </source>
</evidence>
<protein>
    <submittedName>
        <fullName evidence="10">Integrase family protein</fullName>
    </submittedName>
    <submittedName>
        <fullName evidence="9">Putative integrase/recombinase</fullName>
    </submittedName>
</protein>
<keyword evidence="4 6" id="KW-0238">DNA-binding</keyword>
<organism evidence="10 11">
    <name type="scientific">Clostridium carboxidivorans P7</name>
    <dbReference type="NCBI Taxonomy" id="536227"/>
    <lineage>
        <taxon>Bacteria</taxon>
        <taxon>Bacillati</taxon>
        <taxon>Bacillota</taxon>
        <taxon>Clostridia</taxon>
        <taxon>Eubacteriales</taxon>
        <taxon>Clostridiaceae</taxon>
        <taxon>Clostridium</taxon>
    </lineage>
</organism>
<name>C6PZX9_9CLOT</name>
<sequence length="295" mass="34176">MDNIGIKSEEKEIYIKIIKKVPDRYKNIAQEFIIKKIDEGKRTETIKGYFNDLIQFIRYLEIKGVDLFNIDSKEIELFKGKMLRRGLKPKSINRKLTSINQFLKSIDSQVKFRKIKEQSQNFLNDVFTREEIERLIKCCSNIRDKAIISTLWKTGIRVSELLQLKVRDVGKESIDIEGKGGKHRDILISNELNKLLKEYLKVRISVPGNELFTGKRGALKRGAINKIILKYAKLAKIRKEKAHPHSFRHAFCKALADNGVSIDIIADLAGHKSLDTTRIYTRHTKKELIKILDNI</sequence>
<comment type="similarity">
    <text evidence="2">Belongs to the 'phage' integrase family.</text>
</comment>
<dbReference type="GO" id="GO:0003677">
    <property type="term" value="F:DNA binding"/>
    <property type="evidence" value="ECO:0007669"/>
    <property type="project" value="UniProtKB-UniRule"/>
</dbReference>
<evidence type="ECO:0000313" key="10">
    <source>
        <dbReference type="EMBL" id="EET85189.1"/>
    </source>
</evidence>
<dbReference type="AlphaFoldDB" id="C6PZX9"/>
<evidence type="ECO:0000256" key="5">
    <source>
        <dbReference type="ARBA" id="ARBA00023172"/>
    </source>
</evidence>
<dbReference type="InterPro" id="IPR050090">
    <property type="entry name" value="Tyrosine_recombinase_XerCD"/>
</dbReference>
<dbReference type="KEGG" id="cck:Ccar_25915"/>
<dbReference type="PANTHER" id="PTHR30349">
    <property type="entry name" value="PHAGE INTEGRASE-RELATED"/>
    <property type="match status" value="1"/>
</dbReference>
<dbReference type="InterPro" id="IPR010998">
    <property type="entry name" value="Integrase_recombinase_N"/>
</dbReference>
<dbReference type="SUPFAM" id="SSF56349">
    <property type="entry name" value="DNA breaking-rejoining enzymes"/>
    <property type="match status" value="1"/>
</dbReference>
<geneLocation type="plasmid" evidence="9">
    <name>p19</name>
</geneLocation>
<keyword evidence="5" id="KW-0233">DNA recombination</keyword>